<evidence type="ECO:0000256" key="12">
    <source>
        <dbReference type="ARBA" id="ARBA00033189"/>
    </source>
</evidence>
<dbReference type="EMBL" id="BLAB01000001">
    <property type="protein sequence ID" value="GER94006.1"/>
    <property type="molecule type" value="Genomic_DNA"/>
</dbReference>
<evidence type="ECO:0000256" key="3">
    <source>
        <dbReference type="ARBA" id="ARBA00011209"/>
    </source>
</evidence>
<dbReference type="Gene3D" id="3.50.40.10">
    <property type="entry name" value="Phenylalanyl-trna Synthetase, Chain B, domain 3"/>
    <property type="match status" value="1"/>
</dbReference>
<dbReference type="Gene3D" id="3.30.930.10">
    <property type="entry name" value="Bira Bifunctional Protein, Domain 2"/>
    <property type="match status" value="1"/>
</dbReference>
<dbReference type="PANTHER" id="PTHR10947">
    <property type="entry name" value="PHENYLALANYL-TRNA SYNTHETASE BETA CHAIN AND LEUCINE-RICH REPEAT-CONTAINING PROTEIN 47"/>
    <property type="match status" value="1"/>
</dbReference>
<protein>
    <recommendedName>
        <fullName evidence="4">phenylalanine--tRNA ligase</fullName>
        <ecNumber evidence="4">6.1.1.20</ecNumber>
    </recommendedName>
    <alternativeName>
        <fullName evidence="12">Phenylalanyl-tRNA synthetase beta subunit</fullName>
    </alternativeName>
</protein>
<proteinExistence type="inferred from homology"/>
<keyword evidence="9" id="KW-0460">Magnesium</keyword>
<evidence type="ECO:0000256" key="8">
    <source>
        <dbReference type="ARBA" id="ARBA00022840"/>
    </source>
</evidence>
<feature type="domain" description="FDX-ACB" evidence="14">
    <location>
        <begin position="626"/>
        <end position="719"/>
    </location>
</feature>
<dbReference type="Gene3D" id="3.30.56.10">
    <property type="match status" value="2"/>
</dbReference>
<evidence type="ECO:0000256" key="10">
    <source>
        <dbReference type="ARBA" id="ARBA00022917"/>
    </source>
</evidence>
<dbReference type="InterPro" id="IPR005146">
    <property type="entry name" value="B3/B4_tRNA-bd"/>
</dbReference>
<dbReference type="InterPro" id="IPR041616">
    <property type="entry name" value="PheRS_beta_core"/>
</dbReference>
<reference evidence="16" key="1">
    <citation type="submission" date="2019-10" db="EMBL/GenBank/DDBJ databases">
        <title>Metagenomic sequencing of thiosulfate-disproportionating enrichment culture.</title>
        <authorList>
            <person name="Umezawa K."/>
            <person name="Kojima H."/>
            <person name="Fukui M."/>
        </authorList>
    </citation>
    <scope>NUCLEOTIDE SEQUENCE</scope>
    <source>
        <strain evidence="16">45J</strain>
    </source>
</reference>
<dbReference type="InterPro" id="IPR036690">
    <property type="entry name" value="Fdx_antiC-bd_sf"/>
</dbReference>
<dbReference type="GO" id="GO:0005524">
    <property type="term" value="F:ATP binding"/>
    <property type="evidence" value="ECO:0007669"/>
    <property type="project" value="UniProtKB-KW"/>
</dbReference>
<evidence type="ECO:0000256" key="4">
    <source>
        <dbReference type="ARBA" id="ARBA00012814"/>
    </source>
</evidence>
<dbReference type="SMART" id="SM00896">
    <property type="entry name" value="FDX-ACB"/>
    <property type="match status" value="1"/>
</dbReference>
<dbReference type="SMART" id="SM00873">
    <property type="entry name" value="B3_4"/>
    <property type="match status" value="1"/>
</dbReference>
<dbReference type="InterPro" id="IPR045864">
    <property type="entry name" value="aa-tRNA-synth_II/BPL/LPL"/>
</dbReference>
<dbReference type="GO" id="GO:0003723">
    <property type="term" value="F:RNA binding"/>
    <property type="evidence" value="ECO:0007669"/>
    <property type="project" value="InterPro"/>
</dbReference>
<dbReference type="SUPFAM" id="SSF54991">
    <property type="entry name" value="Anticodon-binding domain of PheRS"/>
    <property type="match status" value="1"/>
</dbReference>
<gene>
    <name evidence="16" type="ORF">A45J_1764</name>
</gene>
<organism evidence="16">
    <name type="scientific">hot springs metagenome</name>
    <dbReference type="NCBI Taxonomy" id="433727"/>
    <lineage>
        <taxon>unclassified sequences</taxon>
        <taxon>metagenomes</taxon>
        <taxon>ecological metagenomes</taxon>
    </lineage>
</organism>
<comment type="cofactor">
    <cofactor evidence="1">
        <name>Mg(2+)</name>
        <dbReference type="ChEBI" id="CHEBI:18420"/>
    </cofactor>
</comment>
<comment type="caution">
    <text evidence="16">The sequence shown here is derived from an EMBL/GenBank/DDBJ whole genome shotgun (WGS) entry which is preliminary data.</text>
</comment>
<evidence type="ECO:0000313" key="16">
    <source>
        <dbReference type="EMBL" id="GER94006.1"/>
    </source>
</evidence>
<dbReference type="GO" id="GO:0004826">
    <property type="term" value="F:phenylalanine-tRNA ligase activity"/>
    <property type="evidence" value="ECO:0007669"/>
    <property type="project" value="UniProtKB-EC"/>
</dbReference>
<evidence type="ECO:0000259" key="14">
    <source>
        <dbReference type="PROSITE" id="PS51447"/>
    </source>
</evidence>
<feature type="domain" description="B5" evidence="15">
    <location>
        <begin position="305"/>
        <end position="380"/>
    </location>
</feature>
<evidence type="ECO:0000256" key="7">
    <source>
        <dbReference type="ARBA" id="ARBA00022741"/>
    </source>
</evidence>
<comment type="similarity">
    <text evidence="2">Belongs to the phenylalanyl-tRNA synthetase beta subunit family. Type 1 subfamily.</text>
</comment>
<comment type="subunit">
    <text evidence="3">Tetramer of two alpha and two beta subunits.</text>
</comment>
<keyword evidence="7" id="KW-0547">Nucleotide-binding</keyword>
<dbReference type="PANTHER" id="PTHR10947:SF0">
    <property type="entry name" value="PHENYLALANINE--TRNA LIGASE BETA SUBUNIT"/>
    <property type="match status" value="1"/>
</dbReference>
<dbReference type="InterPro" id="IPR005121">
    <property type="entry name" value="Fdx_antiC-bd"/>
</dbReference>
<dbReference type="CDD" id="cd00769">
    <property type="entry name" value="PheRS_beta_core"/>
    <property type="match status" value="1"/>
</dbReference>
<keyword evidence="11" id="KW-0030">Aminoacyl-tRNA synthetase</keyword>
<sequence length="721" mass="82484">MRVPFEWLKEFIEIKESPNEVAHRLTMSGLEVEAIEQMDSDVVFEINVTPNRPDCLSVIGIARELSAAYKTPLIFPEHDVLAETGELDFNVDIVDTELCHRYAGRVVKNLKVGNSPEWLKRRLELCGIRSINNVVDVTNYVLLELGHPLHAFDLRTIKGHRIIVGTSKKVRTGVPKKSCDFLGYKSCDSKIKMRTLDGIEREIPDDALLIWDAERPIAVAGVMGGMETGVIDSTQDIFIESAYFEPISIRKTSKALGLKTESSYRFERGTDIKMLKKALDRAAYLMKEIAGGTICGKIDIYPKRYKPDEISVRYNKVNEILGLKLTKEEIIGCLDGLGFEMKKMANSLKIKTPAYRRDIKREIDVIEEIARIYGYDRIHAQLPKATIISQESRVKSHELKIKNNIKESFLKLGFTEVVNYSFMGMQEIDLLGISQDDERRSLVQLKNPLKMEESFMRTTLIPSFIKNMIHNLSHGNRELRLFEIARVFIRQESDSLPVEREHLAALYYKEKSKSLYKDDTANFYIVKGVIEAVLNDLKIYNYSFVRSSEPFLHPGQSADIYIDRSQKTEDRGQNSKLKIGYVGALSPTIVDSLDIKAHKPSVIVMEINIESLTPHALQEVKYRPLPKYPYIERDTAIIVDSMLEASSLMKWLKSYPSDLIEDVYIFDVYQGKNIPEGRKSIAFNVRYRASDRTLKDDEIDTLHKSLVDYILDKTKGQLRDN</sequence>
<dbReference type="GO" id="GO:0000287">
    <property type="term" value="F:magnesium ion binding"/>
    <property type="evidence" value="ECO:0007669"/>
    <property type="project" value="InterPro"/>
</dbReference>
<dbReference type="Gene3D" id="3.30.70.380">
    <property type="entry name" value="Ferrodoxin-fold anticodon-binding domain"/>
    <property type="match status" value="1"/>
</dbReference>
<dbReference type="SUPFAM" id="SSF46955">
    <property type="entry name" value="Putative DNA-binding domain"/>
    <property type="match status" value="2"/>
</dbReference>
<dbReference type="FunFam" id="3.30.56.10:FF:000001">
    <property type="entry name" value="Phenylalanine--tRNA ligase beta subunit"/>
    <property type="match status" value="1"/>
</dbReference>
<dbReference type="EC" id="6.1.1.20" evidence="4"/>
<dbReference type="GO" id="GO:0009328">
    <property type="term" value="C:phenylalanine-tRNA ligase complex"/>
    <property type="evidence" value="ECO:0007669"/>
    <property type="project" value="TreeGrafter"/>
</dbReference>
<dbReference type="InterPro" id="IPR045060">
    <property type="entry name" value="Phe-tRNA-ligase_IIc_bsu"/>
</dbReference>
<dbReference type="InterPro" id="IPR005147">
    <property type="entry name" value="tRNA_synthase_B5-dom"/>
</dbReference>
<evidence type="ECO:0000256" key="1">
    <source>
        <dbReference type="ARBA" id="ARBA00001946"/>
    </source>
</evidence>
<keyword evidence="6" id="KW-0479">Metal-binding</keyword>
<dbReference type="SMART" id="SM00874">
    <property type="entry name" value="B5"/>
    <property type="match status" value="1"/>
</dbReference>
<dbReference type="SUPFAM" id="SSF55681">
    <property type="entry name" value="Class II aaRS and biotin synthetases"/>
    <property type="match status" value="1"/>
</dbReference>
<keyword evidence="8" id="KW-0067">ATP-binding</keyword>
<evidence type="ECO:0000256" key="9">
    <source>
        <dbReference type="ARBA" id="ARBA00022842"/>
    </source>
</evidence>
<dbReference type="PROSITE" id="PS51447">
    <property type="entry name" value="FDX_ACB"/>
    <property type="match status" value="1"/>
</dbReference>
<evidence type="ECO:0000256" key="13">
    <source>
        <dbReference type="ARBA" id="ARBA00049255"/>
    </source>
</evidence>
<evidence type="ECO:0000256" key="2">
    <source>
        <dbReference type="ARBA" id="ARBA00008653"/>
    </source>
</evidence>
<evidence type="ECO:0000259" key="15">
    <source>
        <dbReference type="PROSITE" id="PS51483"/>
    </source>
</evidence>
<dbReference type="Pfam" id="PF03484">
    <property type="entry name" value="B5"/>
    <property type="match status" value="1"/>
</dbReference>
<dbReference type="PROSITE" id="PS51483">
    <property type="entry name" value="B5"/>
    <property type="match status" value="1"/>
</dbReference>
<dbReference type="SUPFAM" id="SSF56037">
    <property type="entry name" value="PheT/TilS domain"/>
    <property type="match status" value="1"/>
</dbReference>
<evidence type="ECO:0000256" key="5">
    <source>
        <dbReference type="ARBA" id="ARBA00022598"/>
    </source>
</evidence>
<dbReference type="HAMAP" id="MF_00283">
    <property type="entry name" value="Phe_tRNA_synth_beta1"/>
    <property type="match status" value="1"/>
</dbReference>
<accession>A0A5J4L900</accession>
<dbReference type="Pfam" id="PF17759">
    <property type="entry name" value="tRNA_synthFbeta"/>
    <property type="match status" value="1"/>
</dbReference>
<dbReference type="InterPro" id="IPR004532">
    <property type="entry name" value="Phe-tRNA-ligase_IIc_bsu_bact"/>
</dbReference>
<dbReference type="GO" id="GO:0006432">
    <property type="term" value="P:phenylalanyl-tRNA aminoacylation"/>
    <property type="evidence" value="ECO:0007669"/>
    <property type="project" value="InterPro"/>
</dbReference>
<dbReference type="NCBIfam" id="TIGR00472">
    <property type="entry name" value="pheT_bact"/>
    <property type="match status" value="1"/>
</dbReference>
<dbReference type="AlphaFoldDB" id="A0A5J4L900"/>
<dbReference type="Pfam" id="PF03147">
    <property type="entry name" value="FDX-ACB"/>
    <property type="match status" value="1"/>
</dbReference>
<comment type="catalytic activity">
    <reaction evidence="13">
        <text>tRNA(Phe) + L-phenylalanine + ATP = L-phenylalanyl-tRNA(Phe) + AMP + diphosphate + H(+)</text>
        <dbReference type="Rhea" id="RHEA:19413"/>
        <dbReference type="Rhea" id="RHEA-COMP:9668"/>
        <dbReference type="Rhea" id="RHEA-COMP:9699"/>
        <dbReference type="ChEBI" id="CHEBI:15378"/>
        <dbReference type="ChEBI" id="CHEBI:30616"/>
        <dbReference type="ChEBI" id="CHEBI:33019"/>
        <dbReference type="ChEBI" id="CHEBI:58095"/>
        <dbReference type="ChEBI" id="CHEBI:78442"/>
        <dbReference type="ChEBI" id="CHEBI:78531"/>
        <dbReference type="ChEBI" id="CHEBI:456215"/>
        <dbReference type="EC" id="6.1.1.20"/>
    </reaction>
</comment>
<keyword evidence="10" id="KW-0648">Protein biosynthesis</keyword>
<dbReference type="InterPro" id="IPR020825">
    <property type="entry name" value="Phe-tRNA_synthase-like_B3/B4"/>
</dbReference>
<name>A0A5J4L900_9ZZZZ</name>
<keyword evidence="5 16" id="KW-0436">Ligase</keyword>
<evidence type="ECO:0000256" key="11">
    <source>
        <dbReference type="ARBA" id="ARBA00023146"/>
    </source>
</evidence>
<dbReference type="InterPro" id="IPR009061">
    <property type="entry name" value="DNA-bd_dom_put_sf"/>
</dbReference>
<dbReference type="Pfam" id="PF03483">
    <property type="entry name" value="B3_4"/>
    <property type="match status" value="1"/>
</dbReference>
<evidence type="ECO:0000256" key="6">
    <source>
        <dbReference type="ARBA" id="ARBA00022723"/>
    </source>
</evidence>